<comment type="subcellular location">
    <subcellularLocation>
        <location evidence="2">Membrane</location>
        <topology evidence="2">Multi-pass membrane protein</topology>
    </subcellularLocation>
</comment>
<feature type="transmembrane region" description="Helical" evidence="15">
    <location>
        <begin position="931"/>
        <end position="963"/>
    </location>
</feature>
<dbReference type="PANTHER" id="PTHR13145:SF0">
    <property type="entry name" value="E3 UBIQUITIN-PROTEIN LIGASE MARCHF6"/>
    <property type="match status" value="1"/>
</dbReference>
<feature type="transmembrane region" description="Helical" evidence="15">
    <location>
        <begin position="983"/>
        <end position="1007"/>
    </location>
</feature>
<feature type="compositionally biased region" description="Polar residues" evidence="14">
    <location>
        <begin position="482"/>
        <end position="495"/>
    </location>
</feature>
<organism evidence="17 18">
    <name type="scientific">Leucocoprinus leucothites</name>
    <dbReference type="NCBI Taxonomy" id="201217"/>
    <lineage>
        <taxon>Eukaryota</taxon>
        <taxon>Fungi</taxon>
        <taxon>Dikarya</taxon>
        <taxon>Basidiomycota</taxon>
        <taxon>Agaricomycotina</taxon>
        <taxon>Agaricomycetes</taxon>
        <taxon>Agaricomycetidae</taxon>
        <taxon>Agaricales</taxon>
        <taxon>Agaricineae</taxon>
        <taxon>Agaricaceae</taxon>
        <taxon>Leucocoprinus</taxon>
    </lineage>
</organism>
<dbReference type="FunFam" id="3.30.40.10:FF:000287">
    <property type="entry name" value="RING finger membrane protein"/>
    <property type="match status" value="1"/>
</dbReference>
<dbReference type="Proteomes" id="UP000559027">
    <property type="component" value="Unassembled WGS sequence"/>
</dbReference>
<dbReference type="InterPro" id="IPR056521">
    <property type="entry name" value="MARCHF6-like_C"/>
</dbReference>
<feature type="domain" description="RING-CH-type" evidence="16">
    <location>
        <begin position="2"/>
        <end position="63"/>
    </location>
</feature>
<dbReference type="GO" id="GO:0008270">
    <property type="term" value="F:zinc ion binding"/>
    <property type="evidence" value="ECO:0007669"/>
    <property type="project" value="UniProtKB-KW"/>
</dbReference>
<protein>
    <recommendedName>
        <fullName evidence="4">RING-type E3 ubiquitin transferase</fullName>
        <ecNumber evidence="4">2.3.2.27</ecNumber>
    </recommendedName>
</protein>
<keyword evidence="13" id="KW-0175">Coiled coil</keyword>
<dbReference type="CDD" id="cd16702">
    <property type="entry name" value="RING_CH-C4HC3_MARCH6"/>
    <property type="match status" value="1"/>
</dbReference>
<feature type="compositionally biased region" description="Polar residues" evidence="14">
    <location>
        <begin position="425"/>
        <end position="437"/>
    </location>
</feature>
<evidence type="ECO:0000256" key="3">
    <source>
        <dbReference type="ARBA" id="ARBA00004906"/>
    </source>
</evidence>
<dbReference type="PANTHER" id="PTHR13145">
    <property type="entry name" value="SSM4 PROTEIN"/>
    <property type="match status" value="1"/>
</dbReference>
<feature type="compositionally biased region" description="Gly residues" evidence="14">
    <location>
        <begin position="670"/>
        <end position="679"/>
    </location>
</feature>
<evidence type="ECO:0000256" key="9">
    <source>
        <dbReference type="ARBA" id="ARBA00022786"/>
    </source>
</evidence>
<feature type="transmembrane region" description="Helical" evidence="15">
    <location>
        <begin position="1416"/>
        <end position="1438"/>
    </location>
</feature>
<dbReference type="InterPro" id="IPR011016">
    <property type="entry name" value="Znf_RING-CH"/>
</dbReference>
<evidence type="ECO:0000259" key="16">
    <source>
        <dbReference type="PROSITE" id="PS51292"/>
    </source>
</evidence>
<keyword evidence="10" id="KW-0862">Zinc</keyword>
<dbReference type="PROSITE" id="PS51292">
    <property type="entry name" value="ZF_RING_CH"/>
    <property type="match status" value="1"/>
</dbReference>
<feature type="transmembrane region" description="Helical" evidence="15">
    <location>
        <begin position="889"/>
        <end position="910"/>
    </location>
</feature>
<feature type="compositionally biased region" description="Basic and acidic residues" evidence="14">
    <location>
        <begin position="298"/>
        <end position="316"/>
    </location>
</feature>
<evidence type="ECO:0000256" key="14">
    <source>
        <dbReference type="SAM" id="MobiDB-lite"/>
    </source>
</evidence>
<evidence type="ECO:0000256" key="10">
    <source>
        <dbReference type="ARBA" id="ARBA00022833"/>
    </source>
</evidence>
<feature type="transmembrane region" description="Helical" evidence="15">
    <location>
        <begin position="177"/>
        <end position="197"/>
    </location>
</feature>
<dbReference type="Gene3D" id="3.30.40.10">
    <property type="entry name" value="Zinc/RING finger domain, C3HC4 (zinc finger)"/>
    <property type="match status" value="1"/>
</dbReference>
<dbReference type="OrthoDB" id="264354at2759"/>
<dbReference type="Pfam" id="PF12906">
    <property type="entry name" value="RINGv"/>
    <property type="match status" value="1"/>
</dbReference>
<evidence type="ECO:0000256" key="5">
    <source>
        <dbReference type="ARBA" id="ARBA00022679"/>
    </source>
</evidence>
<evidence type="ECO:0000256" key="8">
    <source>
        <dbReference type="ARBA" id="ARBA00022771"/>
    </source>
</evidence>
<name>A0A8H5LLN9_9AGAR</name>
<feature type="compositionally biased region" description="Polar residues" evidence="14">
    <location>
        <begin position="335"/>
        <end position="348"/>
    </location>
</feature>
<dbReference type="SMART" id="SM00744">
    <property type="entry name" value="RINGv"/>
    <property type="match status" value="1"/>
</dbReference>
<dbReference type="InterPro" id="IPR013083">
    <property type="entry name" value="Znf_RING/FYVE/PHD"/>
</dbReference>
<keyword evidence="18" id="KW-1185">Reference proteome</keyword>
<comment type="pathway">
    <text evidence="3">Protein modification; protein ubiquitination.</text>
</comment>
<dbReference type="GO" id="GO:0036503">
    <property type="term" value="P:ERAD pathway"/>
    <property type="evidence" value="ECO:0007669"/>
    <property type="project" value="TreeGrafter"/>
</dbReference>
<feature type="region of interest" description="Disordered" evidence="14">
    <location>
        <begin position="650"/>
        <end position="690"/>
    </location>
</feature>
<dbReference type="EMBL" id="JAACJO010000002">
    <property type="protein sequence ID" value="KAF5362120.1"/>
    <property type="molecule type" value="Genomic_DNA"/>
</dbReference>
<feature type="transmembrane region" description="Helical" evidence="15">
    <location>
        <begin position="87"/>
        <end position="111"/>
    </location>
</feature>
<keyword evidence="5" id="KW-0808">Transferase</keyword>
<feature type="compositionally biased region" description="Polar residues" evidence="14">
    <location>
        <begin position="372"/>
        <end position="398"/>
    </location>
</feature>
<dbReference type="Pfam" id="PF23113">
    <property type="entry name" value="MARCHF6_C"/>
    <property type="match status" value="1"/>
</dbReference>
<feature type="transmembrane region" description="Helical" evidence="15">
    <location>
        <begin position="1229"/>
        <end position="1250"/>
    </location>
</feature>
<feature type="transmembrane region" description="Helical" evidence="15">
    <location>
        <begin position="1450"/>
        <end position="1467"/>
    </location>
</feature>
<evidence type="ECO:0000256" key="11">
    <source>
        <dbReference type="ARBA" id="ARBA00022989"/>
    </source>
</evidence>
<feature type="transmembrane region" description="Helical" evidence="15">
    <location>
        <begin position="1084"/>
        <end position="1102"/>
    </location>
</feature>
<accession>A0A8H5LLN9</accession>
<gene>
    <name evidence="17" type="ORF">D9756_002645</name>
</gene>
<evidence type="ECO:0000256" key="6">
    <source>
        <dbReference type="ARBA" id="ARBA00022692"/>
    </source>
</evidence>
<evidence type="ECO:0000256" key="15">
    <source>
        <dbReference type="SAM" id="Phobius"/>
    </source>
</evidence>
<evidence type="ECO:0000256" key="12">
    <source>
        <dbReference type="ARBA" id="ARBA00023136"/>
    </source>
</evidence>
<keyword evidence="8" id="KW-0863">Zinc-finger</keyword>
<feature type="compositionally biased region" description="Acidic residues" evidence="14">
    <location>
        <begin position="614"/>
        <end position="629"/>
    </location>
</feature>
<feature type="transmembrane region" description="Helical" evidence="15">
    <location>
        <begin position="1325"/>
        <end position="1350"/>
    </location>
</feature>
<keyword evidence="12 15" id="KW-0472">Membrane</keyword>
<keyword evidence="6 15" id="KW-0812">Transmembrane</keyword>
<feature type="compositionally biased region" description="Polar residues" evidence="14">
    <location>
        <begin position="506"/>
        <end position="539"/>
    </location>
</feature>
<feature type="coiled-coil region" evidence="13">
    <location>
        <begin position="238"/>
        <end position="265"/>
    </location>
</feature>
<evidence type="ECO:0000256" key="4">
    <source>
        <dbReference type="ARBA" id="ARBA00012483"/>
    </source>
</evidence>
<feature type="compositionally biased region" description="Acidic residues" evidence="14">
    <location>
        <begin position="594"/>
        <end position="607"/>
    </location>
</feature>
<reference evidence="17 18" key="1">
    <citation type="journal article" date="2020" name="ISME J.">
        <title>Uncovering the hidden diversity of litter-decomposition mechanisms in mushroom-forming fungi.</title>
        <authorList>
            <person name="Floudas D."/>
            <person name="Bentzer J."/>
            <person name="Ahren D."/>
            <person name="Johansson T."/>
            <person name="Persson P."/>
            <person name="Tunlid A."/>
        </authorList>
    </citation>
    <scope>NUCLEOTIDE SEQUENCE [LARGE SCALE GENOMIC DNA]</scope>
    <source>
        <strain evidence="17 18">CBS 146.42</strain>
    </source>
</reference>
<feature type="region of interest" description="Disordered" evidence="14">
    <location>
        <begin position="269"/>
        <end position="629"/>
    </location>
</feature>
<dbReference type="EC" id="2.3.2.27" evidence="4"/>
<evidence type="ECO:0000256" key="13">
    <source>
        <dbReference type="SAM" id="Coils"/>
    </source>
</evidence>
<comment type="caution">
    <text evidence="17">The sequence shown here is derived from an EMBL/GenBank/DDBJ whole genome shotgun (WGS) entry which is preliminary data.</text>
</comment>
<dbReference type="GO" id="GO:0005789">
    <property type="term" value="C:endoplasmic reticulum membrane"/>
    <property type="evidence" value="ECO:0007669"/>
    <property type="project" value="TreeGrafter"/>
</dbReference>
<feature type="transmembrane region" description="Helical" evidence="15">
    <location>
        <begin position="1270"/>
        <end position="1290"/>
    </location>
</feature>
<keyword evidence="11 15" id="KW-1133">Transmembrane helix</keyword>
<evidence type="ECO:0000313" key="17">
    <source>
        <dbReference type="EMBL" id="KAF5362120.1"/>
    </source>
</evidence>
<evidence type="ECO:0000256" key="2">
    <source>
        <dbReference type="ARBA" id="ARBA00004141"/>
    </source>
</evidence>
<dbReference type="SUPFAM" id="SSF57850">
    <property type="entry name" value="RING/U-box"/>
    <property type="match status" value="1"/>
</dbReference>
<evidence type="ECO:0000313" key="18">
    <source>
        <dbReference type="Proteomes" id="UP000559027"/>
    </source>
</evidence>
<keyword evidence="7" id="KW-0479">Metal-binding</keyword>
<evidence type="ECO:0000256" key="7">
    <source>
        <dbReference type="ARBA" id="ARBA00022723"/>
    </source>
</evidence>
<comment type="catalytic activity">
    <reaction evidence="1">
        <text>S-ubiquitinyl-[E2 ubiquitin-conjugating enzyme]-L-cysteine + [acceptor protein]-L-lysine = [E2 ubiquitin-conjugating enzyme]-L-cysteine + N(6)-ubiquitinyl-[acceptor protein]-L-lysine.</text>
        <dbReference type="EC" id="2.3.2.27"/>
    </reaction>
</comment>
<evidence type="ECO:0000256" key="1">
    <source>
        <dbReference type="ARBA" id="ARBA00000900"/>
    </source>
</evidence>
<feature type="transmembrane region" description="Helical" evidence="15">
    <location>
        <begin position="716"/>
        <end position="735"/>
    </location>
</feature>
<feature type="transmembrane region" description="Helical" evidence="15">
    <location>
        <begin position="1041"/>
        <end position="1064"/>
    </location>
</feature>
<keyword evidence="9" id="KW-0833">Ubl conjugation pathway</keyword>
<proteinExistence type="predicted"/>
<sequence>MQEAEEQDTCRICSAPAEPDQPLFHPCKCSGTIRYIHQDCLTTWLAHSKKKTCDVCKHPYSFTKVYSTDMPSRLPTMLLTRRLSQHGFLAILFVLRAIAVAIIWLAVLPWVTVWTWRMYLSMGESTAWYISNMKRPPGNDPGQYYRKISYESSVPPPQTLIGKISSHPIWLALSADIFTGQIIASLIVLTFVAVFLLREWISQNARPGVFEDEELFPDMPPVANDPPPQVQPVPPPAAQNVLNQIAELEQRQQDALRALERLQEVIGVPDVAEDHENPNGEGAQGQGKVEGNESENGIVHHAEVGRKNKRVERAGSDSEGETSEGGRVKRRARSRPTSATDASLSTKAIQALPSKSDPAGPDKSDAVYPFTFQASPSEPNLSSLVTPSHRSRSSTEPLTPSAFGRRPPLPSSIPAFPGQEPLFTLTPNRTPLGSPSLATYRAPEELGIEAGPSKSTEHLEPSVQDVLNQEQRANVKGKSPASFLTPQQVSPISDKTNLEGRPEVVASSQPQTYNAIDGSSEQRDNSPQLFSLGSSQGVSGSERRHRGLVETSDDTAREPVDSDPEAEMSHYFDTGEDDTFVSSAGSGLPRQLDDPEPDTEAQENEPEVEVRREEEDDEDEEGDEDGDELLWNDAHWDGIEVEEVPEVPEQNAEGAAPAPDVNPAQINGRGEQGAEGEGGIPQDLADDLEGGVEDDMEGALEAIGMRGPIYSVFQNAALMIFVLDTAIGLGVWVPFTIGKCVALLSLNPKRIIQILHLPIRLIRIVTDPEVDLVIYIIQRLYQDFFKKHLSPVVMFTTSLVEKTLGEDTLATYLNFANRTYNETVEYFSGISAPLNETAATETIFDKLPLYLGPTEPYFALLGKEVRLGVIKFKDAWYRMAVGSGPAERVFAIGLGYSVVALVLALYLNILTVGNARTASRAVRNAVRQQLLVIKVAAFIFIELVLFPLGCGIVLDLCTVWLFPEANLQSRIAFFAQAPLTAMFYHWIAGTMFMYSFAVLLSGCRAVMRPGAMWFIKDPQDQNSHPIRDILDRPTLTQLRKIFMSAILYSVVVCCAVGSVAGLLVLGNKSILPFRWKNREPLSNVPIDLLFLHLVLPYTMHYFRPKRAIKYFATVVWRNLSTRLRLTSYFFGENRPEEQYTPRRWFSADINDSELSSRRDGTFRRVPATDNLALPRDMRATAQVTESGDPIDKTAEELIKAQNAEALKAKRDIHFDYRVVYIPPGFRYRIFAFILSMWAIGAVILGISVALPITLGRSVFRLFVSRDVHDGYSLILGFYLLVACYLCGRAIDRLDKRRQRRRSPEGPRADLKVLVVKRGLLWLAKISYMVVTLGVLLPILVALVMELYVILPARLALHPTLIPKIRIVDTWALGLLYVKIAFHAHRIQPNSRISRGLHHIVTHGWLRPDPISATKEVIVPVAGGLLGMILLPGALFRAFQYLFPSLVADDKFVFMNIYPGIFVVAGLMQSSRYINDIVSSWSQAIRDKEFLVEMRLRNHEPGAEDEAIEVAE</sequence>
<dbReference type="GO" id="GO:0061630">
    <property type="term" value="F:ubiquitin protein ligase activity"/>
    <property type="evidence" value="ECO:0007669"/>
    <property type="project" value="UniProtKB-EC"/>
</dbReference>